<dbReference type="InterPro" id="IPR041657">
    <property type="entry name" value="HTH_17"/>
</dbReference>
<dbReference type="PANTHER" id="PTHR11739:SF4">
    <property type="entry name" value="CITRATE SYNTHASE, PEROXISOMAL"/>
    <property type="match status" value="1"/>
</dbReference>
<proteinExistence type="inferred from homology"/>
<dbReference type="Proteomes" id="UP000259030">
    <property type="component" value="Chromosome"/>
</dbReference>
<keyword evidence="4" id="KW-0808">Transferase</keyword>
<evidence type="ECO:0000313" key="6">
    <source>
        <dbReference type="EMBL" id="ASN81523.1"/>
    </source>
</evidence>
<dbReference type="SUPFAM" id="SSF48256">
    <property type="entry name" value="Citrate synthase"/>
    <property type="match status" value="1"/>
</dbReference>
<dbReference type="InterPro" id="IPR016143">
    <property type="entry name" value="Citrate_synth-like_sm_a-sub"/>
</dbReference>
<dbReference type="UniPathway" id="UPA00223"/>
<evidence type="ECO:0000256" key="4">
    <source>
        <dbReference type="ARBA" id="ARBA00022679"/>
    </source>
</evidence>
<dbReference type="GO" id="GO:0006099">
    <property type="term" value="P:tricarboxylic acid cycle"/>
    <property type="evidence" value="ECO:0007669"/>
    <property type="project" value="UniProtKB-UniPathway"/>
</dbReference>
<dbReference type="Gene3D" id="1.10.580.10">
    <property type="entry name" value="Citrate Synthase, domain 1"/>
    <property type="match status" value="1"/>
</dbReference>
<dbReference type="SUPFAM" id="SSF46955">
    <property type="entry name" value="Putative DNA-binding domain"/>
    <property type="match status" value="1"/>
</dbReference>
<dbReference type="RefSeq" id="WP_051307860.1">
    <property type="nucleotide sequence ID" value="NZ_CP021081.1"/>
</dbReference>
<gene>
    <name evidence="6" type="ORF">DFI_11400</name>
</gene>
<dbReference type="InterPro" id="IPR009061">
    <property type="entry name" value="DNA-bd_dom_put_sf"/>
</dbReference>
<dbReference type="Gene3D" id="1.10.1660.10">
    <property type="match status" value="1"/>
</dbReference>
<dbReference type="GO" id="GO:0005975">
    <property type="term" value="P:carbohydrate metabolic process"/>
    <property type="evidence" value="ECO:0007669"/>
    <property type="project" value="TreeGrafter"/>
</dbReference>
<keyword evidence="7" id="KW-1185">Reference proteome</keyword>
<evidence type="ECO:0000256" key="3">
    <source>
        <dbReference type="ARBA" id="ARBA00012972"/>
    </source>
</evidence>
<dbReference type="PANTHER" id="PTHR11739">
    <property type="entry name" value="CITRATE SYNTHASE"/>
    <property type="match status" value="1"/>
</dbReference>
<dbReference type="Pfam" id="PF00285">
    <property type="entry name" value="Citrate_synt"/>
    <property type="match status" value="1"/>
</dbReference>
<dbReference type="GO" id="GO:0005829">
    <property type="term" value="C:cytosol"/>
    <property type="evidence" value="ECO:0007669"/>
    <property type="project" value="TreeGrafter"/>
</dbReference>
<dbReference type="CDD" id="cd06102">
    <property type="entry name" value="citrate_synt_like_2"/>
    <property type="match status" value="1"/>
</dbReference>
<comment type="similarity">
    <text evidence="2">Belongs to the citrate synthase family.</text>
</comment>
<dbReference type="AlphaFoldDB" id="A0A221SY09"/>
<dbReference type="EC" id="2.3.3.16" evidence="3"/>
<dbReference type="InterPro" id="IPR002020">
    <property type="entry name" value="Citrate_synthase"/>
</dbReference>
<protein>
    <recommendedName>
        <fullName evidence="3">citrate synthase (unknown stereospecificity)</fullName>
        <ecNumber evidence="3">2.3.3.16</ecNumber>
    </recommendedName>
</protein>
<accession>A0A221SY09</accession>
<feature type="domain" description="Helix-turn-helix" evidence="5">
    <location>
        <begin position="13"/>
        <end position="63"/>
    </location>
</feature>
<dbReference type="Pfam" id="PF12728">
    <property type="entry name" value="HTH_17"/>
    <property type="match status" value="1"/>
</dbReference>
<dbReference type="GO" id="GO:0036440">
    <property type="term" value="F:citrate synthase activity"/>
    <property type="evidence" value="ECO:0007669"/>
    <property type="project" value="UniProtKB-EC"/>
</dbReference>
<name>A0A221SY09_9DEIO</name>
<evidence type="ECO:0000256" key="2">
    <source>
        <dbReference type="ARBA" id="ARBA00010566"/>
    </source>
</evidence>
<reference evidence="6 7" key="1">
    <citation type="submission" date="2017-05" db="EMBL/GenBank/DDBJ databases">
        <title>The complete genome sequence of Deinococcus ficus isolated from the rhizosphere of the Ficus religiosa L. in Taiwan.</title>
        <authorList>
            <person name="Wu K.-M."/>
            <person name="Liao T.-L."/>
            <person name="Liu Y.-M."/>
            <person name="Young C.-C."/>
            <person name="Tsai S.-F."/>
        </authorList>
    </citation>
    <scope>NUCLEOTIDE SEQUENCE [LARGE SCALE GENOMIC DNA]</scope>
    <source>
        <strain evidence="6 7">CC-FR2-10</strain>
    </source>
</reference>
<sequence length="411" mass="43123">MTPAHDPTRPDSLTAAEATALLGVKTATLYAYVSRGLIRSEPGPAGTRERRYSAEDVHALLHRAATRRDPGAALQDAVQDAVGGALHWGAPVLDSALTRIADGTLTYRGQNAAELSTHLTVEEVAALLWTGQAGATPALPLRARLTLGAPARATQPVEALAYALTYAATHDLTALDTRPEAQVAQAARVLALLYAALERFEGVPAAPDLPLHARLARAWAVPHGADVLRRALVLLADHELNVSTFTARVAASGGAGLHHATLAALCALQGPQHGLASLDAFELLGHALRGNPREALRDATRRHGRLPGFGHRLYPDGDPRAHDLLSALHAQFPEAPGVQGAATLAALTRAETGEQPNVDLALAALIHALGRPPADAVALFALARSVGWLAHALETVQTGQLIRPRARYVGL</sequence>
<dbReference type="PRINTS" id="PR00143">
    <property type="entry name" value="CITRTSNTHASE"/>
</dbReference>
<evidence type="ECO:0000259" key="5">
    <source>
        <dbReference type="Pfam" id="PF12728"/>
    </source>
</evidence>
<comment type="pathway">
    <text evidence="1">Carbohydrate metabolism; tricarboxylic acid cycle.</text>
</comment>
<evidence type="ECO:0000256" key="1">
    <source>
        <dbReference type="ARBA" id="ARBA00005163"/>
    </source>
</evidence>
<dbReference type="InterPro" id="IPR016142">
    <property type="entry name" value="Citrate_synth-like_lrg_a-sub"/>
</dbReference>
<dbReference type="InterPro" id="IPR036969">
    <property type="entry name" value="Citrate_synthase_sf"/>
</dbReference>
<dbReference type="Gene3D" id="1.10.230.10">
    <property type="entry name" value="Cytochrome P450-Terp, domain 2"/>
    <property type="match status" value="1"/>
</dbReference>
<dbReference type="STRING" id="317577.GCA_000419625_01645"/>
<evidence type="ECO:0000313" key="7">
    <source>
        <dbReference type="Proteomes" id="UP000259030"/>
    </source>
</evidence>
<dbReference type="EMBL" id="CP021081">
    <property type="protein sequence ID" value="ASN81523.1"/>
    <property type="molecule type" value="Genomic_DNA"/>
</dbReference>
<dbReference type="KEGG" id="dfc:DFI_11400"/>
<organism evidence="6 7">
    <name type="scientific">Deinococcus ficus</name>
    <dbReference type="NCBI Taxonomy" id="317577"/>
    <lineage>
        <taxon>Bacteria</taxon>
        <taxon>Thermotogati</taxon>
        <taxon>Deinococcota</taxon>
        <taxon>Deinococci</taxon>
        <taxon>Deinococcales</taxon>
        <taxon>Deinococcaceae</taxon>
        <taxon>Deinococcus</taxon>
    </lineage>
</organism>